<feature type="compositionally biased region" description="Basic and acidic residues" evidence="1">
    <location>
        <begin position="46"/>
        <end position="55"/>
    </location>
</feature>
<protein>
    <submittedName>
        <fullName evidence="2">Uncharacterized protein</fullName>
    </submittedName>
</protein>
<dbReference type="AlphaFoldDB" id="A0AA39IFR4"/>
<evidence type="ECO:0000256" key="1">
    <source>
        <dbReference type="SAM" id="MobiDB-lite"/>
    </source>
</evidence>
<evidence type="ECO:0000313" key="2">
    <source>
        <dbReference type="EMBL" id="KAK0422259.1"/>
    </source>
</evidence>
<gene>
    <name evidence="2" type="ORF">QR680_007469</name>
</gene>
<evidence type="ECO:0000313" key="3">
    <source>
        <dbReference type="Proteomes" id="UP001175271"/>
    </source>
</evidence>
<keyword evidence="3" id="KW-1185">Reference proteome</keyword>
<feature type="region of interest" description="Disordered" evidence="1">
    <location>
        <begin position="46"/>
        <end position="79"/>
    </location>
</feature>
<organism evidence="2 3">
    <name type="scientific">Steinernema hermaphroditum</name>
    <dbReference type="NCBI Taxonomy" id="289476"/>
    <lineage>
        <taxon>Eukaryota</taxon>
        <taxon>Metazoa</taxon>
        <taxon>Ecdysozoa</taxon>
        <taxon>Nematoda</taxon>
        <taxon>Chromadorea</taxon>
        <taxon>Rhabditida</taxon>
        <taxon>Tylenchina</taxon>
        <taxon>Panagrolaimomorpha</taxon>
        <taxon>Strongyloidoidea</taxon>
        <taxon>Steinernematidae</taxon>
        <taxon>Steinernema</taxon>
    </lineage>
</organism>
<comment type="caution">
    <text evidence="2">The sequence shown here is derived from an EMBL/GenBank/DDBJ whole genome shotgun (WGS) entry which is preliminary data.</text>
</comment>
<accession>A0AA39IFR4</accession>
<name>A0AA39IFR4_9BILA</name>
<feature type="compositionally biased region" description="Basic residues" evidence="1">
    <location>
        <begin position="70"/>
        <end position="79"/>
    </location>
</feature>
<dbReference type="Proteomes" id="UP001175271">
    <property type="component" value="Unassembled WGS sequence"/>
</dbReference>
<sequence>MKIAMISWIKHQLERPDTVYILDRWLSPPKGSRIAEEENRAVRMELRRRETERQKPQIGEECGEEDGPPKKKRRLQIVS</sequence>
<reference evidence="2" key="1">
    <citation type="submission" date="2023-06" db="EMBL/GenBank/DDBJ databases">
        <title>Genomic analysis of the entomopathogenic nematode Steinernema hermaphroditum.</title>
        <authorList>
            <person name="Schwarz E.M."/>
            <person name="Heppert J.K."/>
            <person name="Baniya A."/>
            <person name="Schwartz H.T."/>
            <person name="Tan C.-H."/>
            <person name="Antoshechkin I."/>
            <person name="Sternberg P.W."/>
            <person name="Goodrich-Blair H."/>
            <person name="Dillman A.R."/>
        </authorList>
    </citation>
    <scope>NUCLEOTIDE SEQUENCE</scope>
    <source>
        <strain evidence="2">PS9179</strain>
        <tissue evidence="2">Whole animal</tissue>
    </source>
</reference>
<dbReference type="EMBL" id="JAUCMV010000001">
    <property type="protein sequence ID" value="KAK0422259.1"/>
    <property type="molecule type" value="Genomic_DNA"/>
</dbReference>
<proteinExistence type="predicted"/>